<protein>
    <submittedName>
        <fullName evidence="1">Uncharacterized protein</fullName>
    </submittedName>
</protein>
<gene>
    <name evidence="1" type="ORF">GDO78_003185</name>
</gene>
<evidence type="ECO:0000313" key="2">
    <source>
        <dbReference type="Proteomes" id="UP000770717"/>
    </source>
</evidence>
<accession>A0A8J6EWJ9</accession>
<proteinExistence type="predicted"/>
<dbReference type="Proteomes" id="UP000770717">
    <property type="component" value="Unassembled WGS sequence"/>
</dbReference>
<dbReference type="AlphaFoldDB" id="A0A8J6EWJ9"/>
<organism evidence="1 2">
    <name type="scientific">Eleutherodactylus coqui</name>
    <name type="common">Puerto Rican coqui</name>
    <dbReference type="NCBI Taxonomy" id="57060"/>
    <lineage>
        <taxon>Eukaryota</taxon>
        <taxon>Metazoa</taxon>
        <taxon>Chordata</taxon>
        <taxon>Craniata</taxon>
        <taxon>Vertebrata</taxon>
        <taxon>Euteleostomi</taxon>
        <taxon>Amphibia</taxon>
        <taxon>Batrachia</taxon>
        <taxon>Anura</taxon>
        <taxon>Neobatrachia</taxon>
        <taxon>Hyloidea</taxon>
        <taxon>Eleutherodactylidae</taxon>
        <taxon>Eleutherodactylinae</taxon>
        <taxon>Eleutherodactylus</taxon>
        <taxon>Eleutherodactylus</taxon>
    </lineage>
</organism>
<keyword evidence="2" id="KW-1185">Reference proteome</keyword>
<sequence>MNIVFVNVPFSFYSQTLKADLYRPLPLNTCRNMYIVYIIFYFFFGSPERLTVRSTELFICCVFFFFSSRPSERKKISEALMYLV</sequence>
<evidence type="ECO:0000313" key="1">
    <source>
        <dbReference type="EMBL" id="KAG9476503.1"/>
    </source>
</evidence>
<name>A0A8J6EWJ9_ELECQ</name>
<dbReference type="EMBL" id="WNTK01000011">
    <property type="protein sequence ID" value="KAG9476503.1"/>
    <property type="molecule type" value="Genomic_DNA"/>
</dbReference>
<reference evidence="1" key="1">
    <citation type="thesis" date="2020" institute="ProQuest LLC" country="789 East Eisenhower Parkway, Ann Arbor, MI, USA">
        <title>Comparative Genomics and Chromosome Evolution.</title>
        <authorList>
            <person name="Mudd A.B."/>
        </authorList>
    </citation>
    <scope>NUCLEOTIDE SEQUENCE</scope>
    <source>
        <strain evidence="1">HN-11 Male</strain>
        <tissue evidence="1">Kidney and liver</tissue>
    </source>
</reference>
<comment type="caution">
    <text evidence="1">The sequence shown here is derived from an EMBL/GenBank/DDBJ whole genome shotgun (WGS) entry which is preliminary data.</text>
</comment>